<protein>
    <recommendedName>
        <fullName evidence="2">FAD-dependent oxidoreductase domain-containing protein 1</fullName>
    </recommendedName>
</protein>
<gene>
    <name evidence="5" type="ORF">scyTo_0004549</name>
</gene>
<keyword evidence="6" id="KW-1185">Reference proteome</keyword>
<dbReference type="GO" id="GO:0005739">
    <property type="term" value="C:mitochondrion"/>
    <property type="evidence" value="ECO:0007669"/>
    <property type="project" value="GOC"/>
</dbReference>
<dbReference type="PANTHER" id="PTHR13847">
    <property type="entry name" value="SARCOSINE DEHYDROGENASE-RELATED"/>
    <property type="match status" value="1"/>
</dbReference>
<reference evidence="5 6" key="1">
    <citation type="journal article" date="2018" name="Nat. Ecol. Evol.">
        <title>Shark genomes provide insights into elasmobranch evolution and the origin of vertebrates.</title>
        <authorList>
            <person name="Hara Y"/>
            <person name="Yamaguchi K"/>
            <person name="Onimaru K"/>
            <person name="Kadota M"/>
            <person name="Koyanagi M"/>
            <person name="Keeley SD"/>
            <person name="Tatsumi K"/>
            <person name="Tanaka K"/>
            <person name="Motone F"/>
            <person name="Kageyama Y"/>
            <person name="Nozu R"/>
            <person name="Adachi N"/>
            <person name="Nishimura O"/>
            <person name="Nakagawa R"/>
            <person name="Tanegashima C"/>
            <person name="Kiyatake I"/>
            <person name="Matsumoto R"/>
            <person name="Murakumo K"/>
            <person name="Nishida K"/>
            <person name="Terakita A"/>
            <person name="Kuratani S"/>
            <person name="Sato K"/>
            <person name="Hyodo S Kuraku.S."/>
        </authorList>
    </citation>
    <scope>NUCLEOTIDE SEQUENCE [LARGE SCALE GENOMIC DNA]</scope>
</reference>
<evidence type="ECO:0000313" key="6">
    <source>
        <dbReference type="Proteomes" id="UP000288216"/>
    </source>
</evidence>
<dbReference type="Gene3D" id="3.30.9.10">
    <property type="entry name" value="D-Amino Acid Oxidase, subunit A, domain 2"/>
    <property type="match status" value="1"/>
</dbReference>
<dbReference type="SUPFAM" id="SSF51905">
    <property type="entry name" value="FAD/NAD(P)-binding domain"/>
    <property type="match status" value="1"/>
</dbReference>
<organism evidence="5 6">
    <name type="scientific">Scyliorhinus torazame</name>
    <name type="common">Cloudy catshark</name>
    <name type="synonym">Catulus torazame</name>
    <dbReference type="NCBI Taxonomy" id="75743"/>
    <lineage>
        <taxon>Eukaryota</taxon>
        <taxon>Metazoa</taxon>
        <taxon>Chordata</taxon>
        <taxon>Craniata</taxon>
        <taxon>Vertebrata</taxon>
        <taxon>Chondrichthyes</taxon>
        <taxon>Elasmobranchii</taxon>
        <taxon>Galeomorphii</taxon>
        <taxon>Galeoidea</taxon>
        <taxon>Carcharhiniformes</taxon>
        <taxon>Scyliorhinidae</taxon>
        <taxon>Scyliorhinus</taxon>
    </lineage>
</organism>
<evidence type="ECO:0000256" key="3">
    <source>
        <dbReference type="ARBA" id="ARBA00046185"/>
    </source>
</evidence>
<dbReference type="GO" id="GO:0032981">
    <property type="term" value="P:mitochondrial respiratory chain complex I assembly"/>
    <property type="evidence" value="ECO:0007669"/>
    <property type="project" value="TreeGrafter"/>
</dbReference>
<dbReference type="EMBL" id="BFAA01001350">
    <property type="protein sequence ID" value="GCB64131.1"/>
    <property type="molecule type" value="Genomic_DNA"/>
</dbReference>
<sequence length="511" mass="57242">MWSAGMLSWISRAVPTVGSLSFPHCCPCLPSRRLDRASVSSSVRARKRDDFIQDLEKEFVKFRRQVKETLPGSGWSPLHQTPGLPPERADIVIVGGGVIGWSTAYWLKKKEAIREGVRVVVVERDPTYAKASTVLSIGGIRQQFSLPENIQLSMQSAHFLRNIQEHLNVLNEEPVDIQFNPSGYLFLAGKEQSEILEENYRIQRAEGAAVTLLTPQQIQRKFPWINTDGVALASYGLENEGWFDPWLLLNAFRRKAISMGVYPCHGEVVGFQHSTREMETDDGRSVSLKRIHHVNVRMPNSMEYQPVECALIINEAGAWSSKVAEMIGIGDGPEGTLEGTKLPVEPRKRYVYVFHCPNGPGLECPLIIDHKGVYFRREGLGGNYLGGLSPTEEEEPDSSDLEVDYEYFHEAVWPSLAQCVPAFESLRLKSAWAGYYDYNIFDQNAIIGAHPLVTNLYFATGFSGHGLQQSPAVGRAIAELILDGKFKTLDLGAFDFIRLFRGTKVLERNIL</sequence>
<name>A0A401NTC4_SCYTO</name>
<dbReference type="FunFam" id="3.30.9.10:FF:000026">
    <property type="entry name" value="FAD-dependent oxidoreductase domain-containing protein 1"/>
    <property type="match status" value="1"/>
</dbReference>
<dbReference type="OMA" id="PDHNALI"/>
<dbReference type="InterPro" id="IPR036188">
    <property type="entry name" value="FAD/NAD-bd_sf"/>
</dbReference>
<comment type="caution">
    <text evidence="5">The sequence shown here is derived from an EMBL/GenBank/DDBJ whole genome shotgun (WGS) entry which is preliminary data.</text>
</comment>
<dbReference type="Proteomes" id="UP000288216">
    <property type="component" value="Unassembled WGS sequence"/>
</dbReference>
<dbReference type="Gene3D" id="3.50.50.60">
    <property type="entry name" value="FAD/NAD(P)-binding domain"/>
    <property type="match status" value="1"/>
</dbReference>
<dbReference type="AlphaFoldDB" id="A0A401NTC4"/>
<dbReference type="PANTHER" id="PTHR13847:SF287">
    <property type="entry name" value="FAD-DEPENDENT OXIDOREDUCTASE DOMAIN-CONTAINING PROTEIN 1"/>
    <property type="match status" value="1"/>
</dbReference>
<accession>A0A401NTC4</accession>
<evidence type="ECO:0000256" key="2">
    <source>
        <dbReference type="ARBA" id="ARBA00039785"/>
    </source>
</evidence>
<proteinExistence type="predicted"/>
<dbReference type="InterPro" id="IPR006076">
    <property type="entry name" value="FAD-dep_OxRdtase"/>
</dbReference>
<evidence type="ECO:0000259" key="4">
    <source>
        <dbReference type="Pfam" id="PF01266"/>
    </source>
</evidence>
<dbReference type="STRING" id="75743.A0A401NTC4"/>
<evidence type="ECO:0000256" key="1">
    <source>
        <dbReference type="ARBA" id="ARBA00023002"/>
    </source>
</evidence>
<feature type="domain" description="FAD dependent oxidoreductase" evidence="4">
    <location>
        <begin position="90"/>
        <end position="480"/>
    </location>
</feature>
<dbReference type="GO" id="GO:0016491">
    <property type="term" value="F:oxidoreductase activity"/>
    <property type="evidence" value="ECO:0007669"/>
    <property type="project" value="UniProtKB-KW"/>
</dbReference>
<evidence type="ECO:0000313" key="5">
    <source>
        <dbReference type="EMBL" id="GCB64131.1"/>
    </source>
</evidence>
<dbReference type="OrthoDB" id="424974at2759"/>
<dbReference type="Pfam" id="PF01266">
    <property type="entry name" value="DAO"/>
    <property type="match status" value="1"/>
</dbReference>
<keyword evidence="1" id="KW-0560">Oxidoreductase</keyword>
<comment type="function">
    <text evidence="3">Required for the assembly of the mitochondrial membrane respiratory chain NADH dehydrogenase (Complex I). Involved in mid-late stages of complex I assembly.</text>
</comment>